<protein>
    <recommendedName>
        <fullName evidence="8">RNA-dependent RNA polymerase</fullName>
        <ecNumber evidence="8">2.7.7.48</ecNumber>
    </recommendedName>
</protein>
<comment type="function">
    <text evidence="8">Probably involved in the RNA silencing pathway and required for the generation of small interfering RNAs (siRNAs).</text>
</comment>
<dbReference type="InterPro" id="IPR058763">
    <property type="entry name" value="RRM_RDR1/2-like"/>
</dbReference>
<dbReference type="AlphaFoldDB" id="A0A251U562"/>
<dbReference type="GO" id="GO:0003968">
    <property type="term" value="F:RNA-directed RNA polymerase activity"/>
    <property type="evidence" value="ECO:0000318"/>
    <property type="project" value="GO_Central"/>
</dbReference>
<evidence type="ECO:0000256" key="6">
    <source>
        <dbReference type="ARBA" id="ARBA00023158"/>
    </source>
</evidence>
<dbReference type="Pfam" id="PF26253">
    <property type="entry name" value="RdRP_head"/>
    <property type="match status" value="1"/>
</dbReference>
<keyword evidence="16" id="KW-1185">Reference proteome</keyword>
<dbReference type="Pfam" id="PF24823">
    <property type="entry name" value="PH_RDR2"/>
    <property type="match status" value="1"/>
</dbReference>
<dbReference type="GO" id="GO:0030422">
    <property type="term" value="P:siRNA processing"/>
    <property type="evidence" value="ECO:0000318"/>
    <property type="project" value="GO_Central"/>
</dbReference>
<dbReference type="EC" id="2.7.7.48" evidence="8"/>
<dbReference type="EMBL" id="CM007897">
    <property type="protein sequence ID" value="OTG18488.1"/>
    <property type="molecule type" value="Genomic_DNA"/>
</dbReference>
<dbReference type="SMR" id="A0A251U562"/>
<evidence type="ECO:0000259" key="11">
    <source>
        <dbReference type="Pfam" id="PF24823"/>
    </source>
</evidence>
<keyword evidence="3 8" id="KW-0808">Transferase</keyword>
<evidence type="ECO:0000259" key="12">
    <source>
        <dbReference type="Pfam" id="PF26250"/>
    </source>
</evidence>
<sequence length="1132" mass="129315">MIIISIFFGICWMGKTVDVYGFPNLVSADVVKTVLEGYIGVVGSIKALEVRQKKAGDRAYARVQFTTKDHMECILNLANSRQLWYDGRSYLKAWKRDIDLVQKPRQFAFEMEGATLHFGCQVSKTSLSVLYEMGNASVKFGFGLRKLYFGVSEFMTSYQLQLSYENIWQVQLHCPRGVGARFLVIQLYGAPRIYQKVEDNPYSFNTELSDDQWVRATDFTPSFAIGQSSHLCIELPHDVELPDLGCYFPYYEESNHPFNLVTGHNFSKNTDLVPIVGPTQGYYLPFDIVFKICALVQHGCIPGPVLNDDFYALLDPQRRDIESIEYVMEKLYFLKVCCYDPVRFIIEEYRNNKKLRSPTISLDTGLVYVRRVQITPSKVYFWGPEVNVSNRVLRHYADYIDNFLRVSFVDEELEKLYSTDLSPRVGQSGVSRTGIYRRILSILRNGIVIGNKKFEFLAFSSSQLRDNSAWMFASTGRVNAAEIRNWMGDFRSIKNVAKYAARLGQCFGSSKESLSVARYEVEEIPDIKIVRNGTTYVFSDGIGKISAELAERVSRKCGYDFIPSAFQIRYAGYKGVVAVDPTSFMKLSSRESMFKFESDNTKLDILAVSKYQPCYMNRQFITLLSTLGISDHIFQRKQREAVCLLDAILVDPIKAEEALDLMSPGENTNVMKGMLSCGYKPNSEPFLSMMLQVFRATKLLELRTKTRIFVPKGRAMMGCLDETRTLEYGQVFVQYSSAGRRPLGDEYSGIGSYRPRIVTGDVVVAKNPCLHPGDVRVLKAVIVPALHHMVDCVVFPQKGKRPHPNECSGSDLDGDIYFVCWDPDLIPPMQFEPMDYNPAPSMQLDHDVTIEEVEEYFTNYIVNDSLGKISNAHTVFADREPTKAMAEPCVELAKLFSIAVDFPKTGVPAEMPSNLRPKEYPDFMEKPDKTTYESQNVIGKLFREVKHIDPQNSPVIPFTKEVARQAYDADMEVLGFEDYTDEAFDFKTYYDNKLSSLMDYYGIKTEAELLTGSIMKMSRSFDRRNDAEAVGLAVKSLRKEARNWFKSGGGDRDTEDDNVYAKASAWYHVTYHPEYWGRYDAGYDEGKPRHFLSFPWSIHDKLIEIKQRKASIRRHLDYDLLSHQFDTAFNPF</sequence>
<keyword evidence="9" id="KW-0732">Signal</keyword>
<keyword evidence="5 8" id="KW-0694">RNA-binding</keyword>
<dbReference type="Proteomes" id="UP000215914">
    <property type="component" value="Chromosome 8"/>
</dbReference>
<evidence type="ECO:0000259" key="13">
    <source>
        <dbReference type="Pfam" id="PF26252"/>
    </source>
</evidence>
<feature type="domain" description="RDRP core" evidence="10">
    <location>
        <begin position="374"/>
        <end position="945"/>
    </location>
</feature>
<dbReference type="Pfam" id="PF05183">
    <property type="entry name" value="RdRP"/>
    <property type="match status" value="1"/>
</dbReference>
<evidence type="ECO:0000256" key="7">
    <source>
        <dbReference type="ARBA" id="ARBA00048744"/>
    </source>
</evidence>
<feature type="domain" description="RDR1/2-like PH-like" evidence="11">
    <location>
        <begin position="116"/>
        <end position="257"/>
    </location>
</feature>
<reference evidence="16" key="1">
    <citation type="journal article" date="2017" name="Nature">
        <title>The sunflower genome provides insights into oil metabolism, flowering and Asterid evolution.</title>
        <authorList>
            <person name="Badouin H."/>
            <person name="Gouzy J."/>
            <person name="Grassa C.J."/>
            <person name="Murat F."/>
            <person name="Staton S.E."/>
            <person name="Cottret L."/>
            <person name="Lelandais-Briere C."/>
            <person name="Owens G.L."/>
            <person name="Carrere S."/>
            <person name="Mayjonade B."/>
            <person name="Legrand L."/>
            <person name="Gill N."/>
            <person name="Kane N.C."/>
            <person name="Bowers J.E."/>
            <person name="Hubner S."/>
            <person name="Bellec A."/>
            <person name="Berard A."/>
            <person name="Berges H."/>
            <person name="Blanchet N."/>
            <person name="Boniface M.C."/>
            <person name="Brunel D."/>
            <person name="Catrice O."/>
            <person name="Chaidir N."/>
            <person name="Claudel C."/>
            <person name="Donnadieu C."/>
            <person name="Faraut T."/>
            <person name="Fievet G."/>
            <person name="Helmstetter N."/>
            <person name="King M."/>
            <person name="Knapp S.J."/>
            <person name="Lai Z."/>
            <person name="Le Paslier M.C."/>
            <person name="Lippi Y."/>
            <person name="Lorenzon L."/>
            <person name="Mandel J.R."/>
            <person name="Marage G."/>
            <person name="Marchand G."/>
            <person name="Marquand E."/>
            <person name="Bret-Mestries E."/>
            <person name="Morien E."/>
            <person name="Nambeesan S."/>
            <person name="Nguyen T."/>
            <person name="Pegot-Espagnet P."/>
            <person name="Pouilly N."/>
            <person name="Raftis F."/>
            <person name="Sallet E."/>
            <person name="Schiex T."/>
            <person name="Thomas J."/>
            <person name="Vandecasteele C."/>
            <person name="Vares D."/>
            <person name="Vear F."/>
            <person name="Vautrin S."/>
            <person name="Crespi M."/>
            <person name="Mangin B."/>
            <person name="Burke J.M."/>
            <person name="Salse J."/>
            <person name="Munos S."/>
            <person name="Vincourt P."/>
            <person name="Rieseberg L.H."/>
            <person name="Langlade N.B."/>
        </authorList>
    </citation>
    <scope>NUCLEOTIDE SEQUENCE [LARGE SCALE GENOMIC DNA]</scope>
    <source>
        <strain evidence="16">cv. SF193</strain>
    </source>
</reference>
<evidence type="ECO:0000256" key="4">
    <source>
        <dbReference type="ARBA" id="ARBA00022695"/>
    </source>
</evidence>
<evidence type="ECO:0000256" key="9">
    <source>
        <dbReference type="SAM" id="SignalP"/>
    </source>
</evidence>
<evidence type="ECO:0000256" key="8">
    <source>
        <dbReference type="RuleBase" id="RU363098"/>
    </source>
</evidence>
<comment type="catalytic activity">
    <reaction evidence="7 8">
        <text>RNA(n) + a ribonucleoside 5'-triphosphate = RNA(n+1) + diphosphate</text>
        <dbReference type="Rhea" id="RHEA:21248"/>
        <dbReference type="Rhea" id="RHEA-COMP:14527"/>
        <dbReference type="Rhea" id="RHEA-COMP:17342"/>
        <dbReference type="ChEBI" id="CHEBI:33019"/>
        <dbReference type="ChEBI" id="CHEBI:61557"/>
        <dbReference type="ChEBI" id="CHEBI:140395"/>
        <dbReference type="EC" id="2.7.7.48"/>
    </reaction>
</comment>
<evidence type="ECO:0000259" key="14">
    <source>
        <dbReference type="Pfam" id="PF26253"/>
    </source>
</evidence>
<evidence type="ECO:0000256" key="1">
    <source>
        <dbReference type="ARBA" id="ARBA00005762"/>
    </source>
</evidence>
<dbReference type="GO" id="GO:0031380">
    <property type="term" value="C:nuclear RNA-directed RNA polymerase complex"/>
    <property type="evidence" value="ECO:0000318"/>
    <property type="project" value="GO_Central"/>
</dbReference>
<feature type="signal peptide" evidence="9">
    <location>
        <begin position="1"/>
        <end position="21"/>
    </location>
</feature>
<dbReference type="Pfam" id="PF26252">
    <property type="entry name" value="RdRP_helical"/>
    <property type="match status" value="1"/>
</dbReference>
<dbReference type="InterPro" id="IPR058752">
    <property type="entry name" value="RDRP_C_head"/>
</dbReference>
<feature type="chain" id="PRO_5013010238" description="RNA-dependent RNA polymerase" evidence="9">
    <location>
        <begin position="22"/>
        <end position="1132"/>
    </location>
</feature>
<comment type="similarity">
    <text evidence="1 8">Belongs to the RdRP family.</text>
</comment>
<accession>A0A251U562</accession>
<keyword evidence="6 8" id="KW-0943">RNA-mediated gene silencing</keyword>
<gene>
    <name evidence="15" type="primary">RDR1</name>
    <name evidence="15" type="ORF">HannXRQ_Chr08g0223651</name>
</gene>
<evidence type="ECO:0000256" key="2">
    <source>
        <dbReference type="ARBA" id="ARBA00022484"/>
    </source>
</evidence>
<dbReference type="PANTHER" id="PTHR23079">
    <property type="entry name" value="RNA-DEPENDENT RNA POLYMERASE"/>
    <property type="match status" value="1"/>
</dbReference>
<feature type="domain" description="RDR1/2-like RRM" evidence="12">
    <location>
        <begin position="16"/>
        <end position="94"/>
    </location>
</feature>
<proteinExistence type="inferred from homology"/>
<evidence type="ECO:0000256" key="5">
    <source>
        <dbReference type="ARBA" id="ARBA00022884"/>
    </source>
</evidence>
<dbReference type="FunCoup" id="A0A251U562">
    <property type="interactions" value="95"/>
</dbReference>
<dbReference type="InterPro" id="IPR007855">
    <property type="entry name" value="RDRP"/>
</dbReference>
<evidence type="ECO:0000313" key="15">
    <source>
        <dbReference type="EMBL" id="OTG18488.1"/>
    </source>
</evidence>
<dbReference type="InParanoid" id="A0A251U562"/>
<dbReference type="STRING" id="4232.A0A251U562"/>
<evidence type="ECO:0000256" key="3">
    <source>
        <dbReference type="ARBA" id="ARBA00022679"/>
    </source>
</evidence>
<keyword evidence="2 8" id="KW-0696">RNA-directed RNA polymerase</keyword>
<organism evidence="15 16">
    <name type="scientific">Helianthus annuus</name>
    <name type="common">Common sunflower</name>
    <dbReference type="NCBI Taxonomy" id="4232"/>
    <lineage>
        <taxon>Eukaryota</taxon>
        <taxon>Viridiplantae</taxon>
        <taxon>Streptophyta</taxon>
        <taxon>Embryophyta</taxon>
        <taxon>Tracheophyta</taxon>
        <taxon>Spermatophyta</taxon>
        <taxon>Magnoliopsida</taxon>
        <taxon>eudicotyledons</taxon>
        <taxon>Gunneridae</taxon>
        <taxon>Pentapetalae</taxon>
        <taxon>asterids</taxon>
        <taxon>campanulids</taxon>
        <taxon>Asterales</taxon>
        <taxon>Asteraceae</taxon>
        <taxon>Asteroideae</taxon>
        <taxon>Heliantheae alliance</taxon>
        <taxon>Heliantheae</taxon>
        <taxon>Helianthus</taxon>
    </lineage>
</organism>
<evidence type="ECO:0000313" key="16">
    <source>
        <dbReference type="Proteomes" id="UP000215914"/>
    </source>
</evidence>
<dbReference type="InterPro" id="IPR058751">
    <property type="entry name" value="RDRP_helical"/>
</dbReference>
<feature type="domain" description="RDRP C-terminal head" evidence="14">
    <location>
        <begin position="966"/>
        <end position="1110"/>
    </location>
</feature>
<keyword evidence="4 8" id="KW-0548">Nucleotidyltransferase</keyword>
<evidence type="ECO:0000259" key="10">
    <source>
        <dbReference type="Pfam" id="PF05183"/>
    </source>
</evidence>
<dbReference type="GO" id="GO:0003723">
    <property type="term" value="F:RNA binding"/>
    <property type="evidence" value="ECO:0007669"/>
    <property type="project" value="UniProtKB-KW"/>
</dbReference>
<name>A0A251U562_HELAN</name>
<dbReference type="InterPro" id="IPR057590">
    <property type="entry name" value="PH_RDR1/2-like"/>
</dbReference>
<dbReference type="Pfam" id="PF26250">
    <property type="entry name" value="RRM_RdRP1_2"/>
    <property type="match status" value="1"/>
</dbReference>
<feature type="domain" description="RDRP helical" evidence="13">
    <location>
        <begin position="279"/>
        <end position="352"/>
    </location>
</feature>
<dbReference type="InterPro" id="IPR057596">
    <property type="entry name" value="RDRP_core"/>
</dbReference>
<dbReference type="OMA" id="KYQPGFL"/>
<dbReference type="PANTHER" id="PTHR23079:SF1">
    <property type="entry name" value="RNA-DEPENDENT RNA POLYMERASE 1"/>
    <property type="match status" value="1"/>
</dbReference>